<feature type="region of interest" description="Disordered" evidence="1">
    <location>
        <begin position="1"/>
        <end position="98"/>
    </location>
</feature>
<name>A0A3P7N023_DIBLA</name>
<sequence>MSAPKAGRQPDNGSCTPQAFKKPRMSAGISSVSRDYYPATSNLSNRPGDDFCEEPPIIYSSARSKPSAHPPMSDLPIEFRSQPSTAASAPPLQAKGRQGDLVGARPLSKMTSHSPKTAAILTSPNAVHVSPGNSAARLFIQKPGYLGQRMH</sequence>
<protein>
    <submittedName>
        <fullName evidence="2">Uncharacterized protein</fullName>
    </submittedName>
</protein>
<feature type="compositionally biased region" description="Polar residues" evidence="1">
    <location>
        <begin position="28"/>
        <end position="45"/>
    </location>
</feature>
<evidence type="ECO:0000256" key="1">
    <source>
        <dbReference type="SAM" id="MobiDB-lite"/>
    </source>
</evidence>
<dbReference type="Proteomes" id="UP000281553">
    <property type="component" value="Unassembled WGS sequence"/>
</dbReference>
<evidence type="ECO:0000313" key="2">
    <source>
        <dbReference type="EMBL" id="VDN24161.1"/>
    </source>
</evidence>
<organism evidence="2 3">
    <name type="scientific">Dibothriocephalus latus</name>
    <name type="common">Fish tapeworm</name>
    <name type="synonym">Diphyllobothrium latum</name>
    <dbReference type="NCBI Taxonomy" id="60516"/>
    <lineage>
        <taxon>Eukaryota</taxon>
        <taxon>Metazoa</taxon>
        <taxon>Spiralia</taxon>
        <taxon>Lophotrochozoa</taxon>
        <taxon>Platyhelminthes</taxon>
        <taxon>Cestoda</taxon>
        <taxon>Eucestoda</taxon>
        <taxon>Diphyllobothriidea</taxon>
        <taxon>Diphyllobothriidae</taxon>
        <taxon>Dibothriocephalus</taxon>
    </lineage>
</organism>
<dbReference type="OrthoDB" id="6267536at2759"/>
<gene>
    <name evidence="2" type="ORF">DILT_LOCUS14386</name>
</gene>
<keyword evidence="3" id="KW-1185">Reference proteome</keyword>
<accession>A0A3P7N023</accession>
<evidence type="ECO:0000313" key="3">
    <source>
        <dbReference type="Proteomes" id="UP000281553"/>
    </source>
</evidence>
<proteinExistence type="predicted"/>
<dbReference type="EMBL" id="UYRU01074037">
    <property type="protein sequence ID" value="VDN24161.1"/>
    <property type="molecule type" value="Genomic_DNA"/>
</dbReference>
<reference evidence="2 3" key="1">
    <citation type="submission" date="2018-11" db="EMBL/GenBank/DDBJ databases">
        <authorList>
            <consortium name="Pathogen Informatics"/>
        </authorList>
    </citation>
    <scope>NUCLEOTIDE SEQUENCE [LARGE SCALE GENOMIC DNA]</scope>
</reference>
<dbReference type="AlphaFoldDB" id="A0A3P7N023"/>